<dbReference type="SUPFAM" id="SSF52096">
    <property type="entry name" value="ClpP/crotonase"/>
    <property type="match status" value="1"/>
</dbReference>
<organism evidence="6 7">
    <name type="scientific">Afipia felis</name>
    <name type="common">Cat scratch disease bacillus</name>
    <dbReference type="NCBI Taxonomy" id="1035"/>
    <lineage>
        <taxon>Bacteria</taxon>
        <taxon>Pseudomonadati</taxon>
        <taxon>Pseudomonadota</taxon>
        <taxon>Alphaproteobacteria</taxon>
        <taxon>Hyphomicrobiales</taxon>
        <taxon>Nitrobacteraceae</taxon>
        <taxon>Afipia</taxon>
    </lineage>
</organism>
<comment type="caution">
    <text evidence="6">The sequence shown here is derived from an EMBL/GenBank/DDBJ whole genome shotgun (WGS) entry which is preliminary data.</text>
</comment>
<dbReference type="GO" id="GO:0006508">
    <property type="term" value="P:proteolysis"/>
    <property type="evidence" value="ECO:0007669"/>
    <property type="project" value="UniProtKB-KW"/>
</dbReference>
<dbReference type="AlphaFoldDB" id="A0A090N7N2"/>
<dbReference type="Gene3D" id="3.90.226.10">
    <property type="entry name" value="2-enoyl-CoA Hydratase, Chain A, domain 1"/>
    <property type="match status" value="1"/>
</dbReference>
<dbReference type="STRING" id="1035.BN961_02318"/>
<keyword evidence="7" id="KW-1185">Reference proteome</keyword>
<dbReference type="RefSeq" id="WP_048756711.1">
    <property type="nucleotide sequence ID" value="NZ_CCAZ020000001.1"/>
</dbReference>
<evidence type="ECO:0000256" key="1">
    <source>
        <dbReference type="ARBA" id="ARBA00008683"/>
    </source>
</evidence>
<feature type="domain" description="Peptidase S49" evidence="5">
    <location>
        <begin position="96"/>
        <end position="236"/>
    </location>
</feature>
<dbReference type="InterPro" id="IPR029045">
    <property type="entry name" value="ClpP/crotonase-like_dom_sf"/>
</dbReference>
<evidence type="ECO:0000256" key="2">
    <source>
        <dbReference type="ARBA" id="ARBA00022670"/>
    </source>
</evidence>
<protein>
    <submittedName>
        <fullName evidence="6">Signal peptide peptidase SppA</fullName>
    </submittedName>
</protein>
<evidence type="ECO:0000259" key="5">
    <source>
        <dbReference type="Pfam" id="PF01343"/>
    </source>
</evidence>
<dbReference type="InterPro" id="IPR047272">
    <property type="entry name" value="S49_SppA_C"/>
</dbReference>
<evidence type="ECO:0000313" key="7">
    <source>
        <dbReference type="Proteomes" id="UP000035762"/>
    </source>
</evidence>
<reference evidence="6 7" key="1">
    <citation type="journal article" date="2014" name="Genome Announc.">
        <title>Genome Sequence of Afipia felis Strain 76713, Isolated in Hospital Water Using an Amoeba Co-Culture Procedure.</title>
        <authorList>
            <person name="Benamar S."/>
            <person name="La Scola B."/>
            <person name="Croce O."/>
        </authorList>
    </citation>
    <scope>NUCLEOTIDE SEQUENCE [LARGE SCALE GENOMIC DNA]</scope>
    <source>
        <strain evidence="6 7">76713</strain>
    </source>
</reference>
<dbReference type="PANTHER" id="PTHR42987:SF8">
    <property type="entry name" value="PROTEINASE"/>
    <property type="match status" value="1"/>
</dbReference>
<name>A0A090N7N2_AFIFE</name>
<gene>
    <name evidence="6" type="primary">sppA_1</name>
    <name evidence="6" type="ORF">BN961_02318</name>
</gene>
<accession>A0A090N7N2</accession>
<dbReference type="Gene3D" id="6.20.330.10">
    <property type="match status" value="1"/>
</dbReference>
<dbReference type="Proteomes" id="UP000035762">
    <property type="component" value="Unassembled WGS sequence"/>
</dbReference>
<comment type="similarity">
    <text evidence="1">Belongs to the peptidase S49 family.</text>
</comment>
<proteinExistence type="inferred from homology"/>
<dbReference type="Pfam" id="PF01343">
    <property type="entry name" value="Peptidase_S49"/>
    <property type="match status" value="1"/>
</dbReference>
<keyword evidence="4" id="KW-0720">Serine protease</keyword>
<keyword evidence="3" id="KW-0378">Hydrolase</keyword>
<evidence type="ECO:0000256" key="4">
    <source>
        <dbReference type="ARBA" id="ARBA00022825"/>
    </source>
</evidence>
<evidence type="ECO:0000256" key="3">
    <source>
        <dbReference type="ARBA" id="ARBA00022801"/>
    </source>
</evidence>
<dbReference type="EMBL" id="CCAZ020000001">
    <property type="protein sequence ID" value="CEG08898.1"/>
    <property type="molecule type" value="Genomic_DNA"/>
</dbReference>
<evidence type="ECO:0000313" key="6">
    <source>
        <dbReference type="EMBL" id="CEG08898.1"/>
    </source>
</evidence>
<dbReference type="GO" id="GO:0008236">
    <property type="term" value="F:serine-type peptidase activity"/>
    <property type="evidence" value="ECO:0007669"/>
    <property type="project" value="UniProtKB-KW"/>
</dbReference>
<dbReference type="OrthoDB" id="9764363at2"/>
<dbReference type="PANTHER" id="PTHR42987">
    <property type="entry name" value="PEPTIDASE S49"/>
    <property type="match status" value="1"/>
</dbReference>
<dbReference type="InterPro" id="IPR002142">
    <property type="entry name" value="Peptidase_S49"/>
</dbReference>
<sequence length="293" mass="31734">MTVEDRDHNALNDGWTRFLPEYFRGAVVPVVRLSGTIGAVTPLRPGLSLSGVSKLLEKAFETKRAKAVALVINSPGGSPVQSHQIYARIRQLAEMKKIPVLAFVEDVAASGGYMIACAGDEIFCDSSSILGSIGVIGGTFGFQDLIKRIGIERRIYTSGEHKSSLDPFLPESPDDVARLKAIQREIHDSFIELVKRSRGVRLQGEASYLFSGEYWAGERSVKLGLADGIGDLRSVLRARYGERVRMPVIAPKSGLLSTLAGRKPGAEAMIGAGFADDLISALETRALWARYGL</sequence>
<dbReference type="CDD" id="cd07023">
    <property type="entry name" value="S49_Sppa_N_C"/>
    <property type="match status" value="1"/>
</dbReference>
<keyword evidence="2" id="KW-0645">Protease</keyword>